<evidence type="ECO:0000313" key="2">
    <source>
        <dbReference type="Proteomes" id="UP001499863"/>
    </source>
</evidence>
<dbReference type="EMBL" id="BAAAKJ010000180">
    <property type="protein sequence ID" value="GAA1396618.1"/>
    <property type="molecule type" value="Genomic_DNA"/>
</dbReference>
<evidence type="ECO:0008006" key="3">
    <source>
        <dbReference type="Google" id="ProtNLM"/>
    </source>
</evidence>
<accession>A0ABN1Y3A5</accession>
<sequence>MSDDFRIDLARMQTVATQLGECGTRMSAVAKRLENLGKGRQTGTARLDSACKQFEDEWHGGIGRMAKLASGLREGLDLTLRSYGGHEQGVAKGFGAT</sequence>
<comment type="caution">
    <text evidence="1">The sequence shown here is derived from an EMBL/GenBank/DDBJ whole genome shotgun (WGS) entry which is preliminary data.</text>
</comment>
<proteinExistence type="predicted"/>
<name>A0ABN1Y3A5_9ACTN</name>
<keyword evidence="2" id="KW-1185">Reference proteome</keyword>
<dbReference type="SUPFAM" id="SSF140453">
    <property type="entry name" value="EsxAB dimer-like"/>
    <property type="match status" value="1"/>
</dbReference>
<protein>
    <recommendedName>
        <fullName evidence="3">WXG100 family type VII secretion target</fullName>
    </recommendedName>
</protein>
<dbReference type="InterPro" id="IPR036689">
    <property type="entry name" value="ESAT-6-like_sf"/>
</dbReference>
<gene>
    <name evidence="1" type="ORF">GCM10009639_32990</name>
</gene>
<organism evidence="1 2">
    <name type="scientific">Kitasatospora putterlickiae</name>
    <dbReference type="NCBI Taxonomy" id="221725"/>
    <lineage>
        <taxon>Bacteria</taxon>
        <taxon>Bacillati</taxon>
        <taxon>Actinomycetota</taxon>
        <taxon>Actinomycetes</taxon>
        <taxon>Kitasatosporales</taxon>
        <taxon>Streptomycetaceae</taxon>
        <taxon>Kitasatospora</taxon>
    </lineage>
</organism>
<evidence type="ECO:0000313" key="1">
    <source>
        <dbReference type="EMBL" id="GAA1396618.1"/>
    </source>
</evidence>
<dbReference type="RefSeq" id="WP_344335634.1">
    <property type="nucleotide sequence ID" value="NZ_BAAAKJ010000180.1"/>
</dbReference>
<dbReference type="Proteomes" id="UP001499863">
    <property type="component" value="Unassembled WGS sequence"/>
</dbReference>
<reference evidence="1 2" key="1">
    <citation type="journal article" date="2019" name="Int. J. Syst. Evol. Microbiol.">
        <title>The Global Catalogue of Microorganisms (GCM) 10K type strain sequencing project: providing services to taxonomists for standard genome sequencing and annotation.</title>
        <authorList>
            <consortium name="The Broad Institute Genomics Platform"/>
            <consortium name="The Broad Institute Genome Sequencing Center for Infectious Disease"/>
            <person name="Wu L."/>
            <person name="Ma J."/>
        </authorList>
    </citation>
    <scope>NUCLEOTIDE SEQUENCE [LARGE SCALE GENOMIC DNA]</scope>
    <source>
        <strain evidence="1 2">JCM 12393</strain>
    </source>
</reference>